<reference evidence="2" key="1">
    <citation type="submission" date="2019-08" db="EMBL/GenBank/DDBJ databases">
        <authorList>
            <person name="Kucharzyk K."/>
            <person name="Murdoch R.W."/>
            <person name="Higgins S."/>
            <person name="Loffler F."/>
        </authorList>
    </citation>
    <scope>NUCLEOTIDE SEQUENCE</scope>
</reference>
<proteinExistence type="predicted"/>
<dbReference type="InterPro" id="IPR025668">
    <property type="entry name" value="Tnp_DDE_dom"/>
</dbReference>
<dbReference type="EMBL" id="VSSQ01044239">
    <property type="protein sequence ID" value="MPM98043.1"/>
    <property type="molecule type" value="Genomic_DNA"/>
</dbReference>
<sequence length="59" mass="7043">MKGGEIPLKDKLILRKRAVIESLNDELKNICQIEHTRHRSFTIFFYKLNCKFTCLQLFT</sequence>
<evidence type="ECO:0000313" key="2">
    <source>
        <dbReference type="EMBL" id="MPM98043.1"/>
    </source>
</evidence>
<gene>
    <name evidence="2" type="ORF">SDC9_145224</name>
</gene>
<organism evidence="2">
    <name type="scientific">bioreactor metagenome</name>
    <dbReference type="NCBI Taxonomy" id="1076179"/>
    <lineage>
        <taxon>unclassified sequences</taxon>
        <taxon>metagenomes</taxon>
        <taxon>ecological metagenomes</taxon>
    </lineage>
</organism>
<comment type="caution">
    <text evidence="2">The sequence shown here is derived from an EMBL/GenBank/DDBJ whole genome shotgun (WGS) entry which is preliminary data.</text>
</comment>
<protein>
    <recommendedName>
        <fullName evidence="1">Transposase DDE domain-containing protein</fullName>
    </recommendedName>
</protein>
<evidence type="ECO:0000259" key="1">
    <source>
        <dbReference type="Pfam" id="PF13612"/>
    </source>
</evidence>
<dbReference type="AlphaFoldDB" id="A0A645EB84"/>
<dbReference type="Pfam" id="PF13612">
    <property type="entry name" value="DDE_Tnp_1_3"/>
    <property type="match status" value="1"/>
</dbReference>
<feature type="domain" description="Transposase DDE" evidence="1">
    <location>
        <begin position="1"/>
        <end position="40"/>
    </location>
</feature>
<accession>A0A645EB84</accession>
<name>A0A645EB84_9ZZZZ</name>